<evidence type="ECO:0000313" key="3">
    <source>
        <dbReference type="Proteomes" id="UP000191901"/>
    </source>
</evidence>
<dbReference type="KEGG" id="hhg:XM38_032770"/>
<organism evidence="2 3">
    <name type="scientific">Halomicronema hongdechloris C2206</name>
    <dbReference type="NCBI Taxonomy" id="1641165"/>
    <lineage>
        <taxon>Bacteria</taxon>
        <taxon>Bacillati</taxon>
        <taxon>Cyanobacteriota</taxon>
        <taxon>Cyanophyceae</taxon>
        <taxon>Nodosilineales</taxon>
        <taxon>Nodosilineaceae</taxon>
        <taxon>Halomicronema</taxon>
    </lineage>
</organism>
<dbReference type="AlphaFoldDB" id="A0A1Z3HPT7"/>
<feature type="region of interest" description="Disordered" evidence="1">
    <location>
        <begin position="52"/>
        <end position="84"/>
    </location>
</feature>
<dbReference type="RefSeq" id="WP_080804942.1">
    <property type="nucleotide sequence ID" value="NZ_CP021983.2"/>
</dbReference>
<evidence type="ECO:0000313" key="2">
    <source>
        <dbReference type="EMBL" id="ASC72320.1"/>
    </source>
</evidence>
<dbReference type="Proteomes" id="UP000191901">
    <property type="component" value="Chromosome"/>
</dbReference>
<dbReference type="EMBL" id="CP021983">
    <property type="protein sequence ID" value="ASC72320.1"/>
    <property type="molecule type" value="Genomic_DNA"/>
</dbReference>
<name>A0A1Z3HPT7_9CYAN</name>
<sequence length="84" mass="9353">MKEQIRQRLKELQTEFESGQKVMAELEAKQTNLRDTLLRISGAIQVLKEELDKVESETQAPAFSPDEAGNGSPPENAPSLDSVR</sequence>
<dbReference type="STRING" id="1641165.XM38_00530"/>
<accession>A0A1Z3HPT7</accession>
<proteinExistence type="predicted"/>
<gene>
    <name evidence="2" type="ORF">XM38_032770</name>
</gene>
<protein>
    <submittedName>
        <fullName evidence="2">Uncharacterized protein</fullName>
    </submittedName>
</protein>
<reference evidence="2 3" key="1">
    <citation type="journal article" date="2016" name="Biochim. Biophys. Acta">
        <title>Characterization of red-shifted phycobilisomes isolated from the chlorophyll f-containing cyanobacterium Halomicronema hongdechloris.</title>
        <authorList>
            <person name="Li Y."/>
            <person name="Lin Y."/>
            <person name="Garvey C.J."/>
            <person name="Birch D."/>
            <person name="Corkery R.W."/>
            <person name="Loughlin P.C."/>
            <person name="Scheer H."/>
            <person name="Willows R.D."/>
            <person name="Chen M."/>
        </authorList>
    </citation>
    <scope>NUCLEOTIDE SEQUENCE [LARGE SCALE GENOMIC DNA]</scope>
    <source>
        <strain evidence="2 3">C2206</strain>
    </source>
</reference>
<evidence type="ECO:0000256" key="1">
    <source>
        <dbReference type="SAM" id="MobiDB-lite"/>
    </source>
</evidence>
<keyword evidence="3" id="KW-1185">Reference proteome</keyword>
<dbReference type="OrthoDB" id="5198170at2"/>